<dbReference type="Proteomes" id="UP000030104">
    <property type="component" value="Unassembled WGS sequence"/>
</dbReference>
<reference evidence="1 2" key="1">
    <citation type="journal article" date="2015" name="Mol. Plant Microbe Interact.">
        <title>Genome, transcriptome, and functional analyses of Penicillium expansum provide new insights into secondary metabolism and pathogenicity.</title>
        <authorList>
            <person name="Ballester A.R."/>
            <person name="Marcet-Houben M."/>
            <person name="Levin E."/>
            <person name="Sela N."/>
            <person name="Selma-Lazaro C."/>
            <person name="Carmona L."/>
            <person name="Wisniewski M."/>
            <person name="Droby S."/>
            <person name="Gonzalez-Candelas L."/>
            <person name="Gabaldon T."/>
        </authorList>
    </citation>
    <scope>NUCLEOTIDE SEQUENCE [LARGE SCALE GENOMIC DNA]</scope>
    <source>
        <strain evidence="1 2">PHI-1</strain>
    </source>
</reference>
<evidence type="ECO:0000313" key="2">
    <source>
        <dbReference type="Proteomes" id="UP000030104"/>
    </source>
</evidence>
<proteinExistence type="predicted"/>
<organism evidence="1 2">
    <name type="scientific">Penicillium italicum</name>
    <name type="common">Blue mold</name>
    <dbReference type="NCBI Taxonomy" id="40296"/>
    <lineage>
        <taxon>Eukaryota</taxon>
        <taxon>Fungi</taxon>
        <taxon>Dikarya</taxon>
        <taxon>Ascomycota</taxon>
        <taxon>Pezizomycotina</taxon>
        <taxon>Eurotiomycetes</taxon>
        <taxon>Eurotiomycetidae</taxon>
        <taxon>Eurotiales</taxon>
        <taxon>Aspergillaceae</taxon>
        <taxon>Penicillium</taxon>
    </lineage>
</organism>
<evidence type="ECO:0000313" key="1">
    <source>
        <dbReference type="EMBL" id="KGO69310.1"/>
    </source>
</evidence>
<dbReference type="STRING" id="40296.A0A0A2KY84"/>
<dbReference type="HOGENOM" id="CLU_1787476_0_0_1"/>
<accession>A0A0A2KY84</accession>
<dbReference type="AlphaFoldDB" id="A0A0A2KY84"/>
<dbReference type="EMBL" id="JQGA01001154">
    <property type="protein sequence ID" value="KGO69310.1"/>
    <property type="molecule type" value="Genomic_DNA"/>
</dbReference>
<sequence length="145" mass="16834">MPFYKGAAHVNKNKPNTLFRLLDRCYKAIRVETDATITTQGDATDPVNRLYPKRIAPWLDFPRLQEQKLDRTAAFTSRPLFPSDTQSDYVATNIQNKPIYSEASLQYFERDTVRNFVEMEFEKLRDDESLRHELASRAQSPSETA</sequence>
<dbReference type="PhylomeDB" id="A0A0A2KY84"/>
<protein>
    <submittedName>
        <fullName evidence="1">Uncharacterized protein</fullName>
    </submittedName>
</protein>
<gene>
    <name evidence="1" type="ORF">PITC_094630</name>
</gene>
<comment type="caution">
    <text evidence="1">The sequence shown here is derived from an EMBL/GenBank/DDBJ whole genome shotgun (WGS) entry which is preliminary data.</text>
</comment>
<keyword evidence="2" id="KW-1185">Reference proteome</keyword>
<name>A0A0A2KY84_PENIT</name>
<dbReference type="OrthoDB" id="2156052at2759"/>